<dbReference type="PANTHER" id="PTHR44573">
    <property type="entry name" value="NADPH-DEPENDENT ALKENAL/ONE OXIDOREDUCTASE, CHLOROPLASTIC"/>
    <property type="match status" value="1"/>
</dbReference>
<accession>A0ABD3F8M1</accession>
<evidence type="ECO:0000256" key="1">
    <source>
        <dbReference type="ARBA" id="ARBA00023002"/>
    </source>
</evidence>
<name>A0ABD3F8M1_9STRA</name>
<comment type="caution">
    <text evidence="3">The sequence shown here is derived from an EMBL/GenBank/DDBJ whole genome shotgun (WGS) entry which is preliminary data.</text>
</comment>
<keyword evidence="1" id="KW-0560">Oxidoreductase</keyword>
<protein>
    <recommendedName>
        <fullName evidence="2">Alcohol dehydrogenase-like N-terminal domain-containing protein</fullName>
    </recommendedName>
</protein>
<organism evidence="3 4">
    <name type="scientific">Phytophthora oleae</name>
    <dbReference type="NCBI Taxonomy" id="2107226"/>
    <lineage>
        <taxon>Eukaryota</taxon>
        <taxon>Sar</taxon>
        <taxon>Stramenopiles</taxon>
        <taxon>Oomycota</taxon>
        <taxon>Peronosporomycetes</taxon>
        <taxon>Peronosporales</taxon>
        <taxon>Peronosporaceae</taxon>
        <taxon>Phytophthora</taxon>
    </lineage>
</organism>
<dbReference type="Proteomes" id="UP001632037">
    <property type="component" value="Unassembled WGS sequence"/>
</dbReference>
<feature type="domain" description="Alcohol dehydrogenase-like N-terminal" evidence="2">
    <location>
        <begin position="36"/>
        <end position="101"/>
    </location>
</feature>
<evidence type="ECO:0000313" key="4">
    <source>
        <dbReference type="Proteomes" id="UP001632037"/>
    </source>
</evidence>
<dbReference type="GO" id="GO:0016491">
    <property type="term" value="F:oxidoreductase activity"/>
    <property type="evidence" value="ECO:0007669"/>
    <property type="project" value="UniProtKB-KW"/>
</dbReference>
<reference evidence="3 4" key="1">
    <citation type="submission" date="2024-09" db="EMBL/GenBank/DDBJ databases">
        <title>Genome sequencing and assembly of Phytophthora oleae, isolate VK10A, causative agent of rot of olive drupes.</title>
        <authorList>
            <person name="Conti Taguali S."/>
            <person name="Riolo M."/>
            <person name="La Spada F."/>
            <person name="Cacciola S.O."/>
            <person name="Dionisio G."/>
        </authorList>
    </citation>
    <scope>NUCLEOTIDE SEQUENCE [LARGE SCALE GENOMIC DNA]</scope>
    <source>
        <strain evidence="3 4">VK10A</strain>
    </source>
</reference>
<evidence type="ECO:0000313" key="3">
    <source>
        <dbReference type="EMBL" id="KAL3662317.1"/>
    </source>
</evidence>
<gene>
    <name evidence="3" type="ORF">V7S43_012644</name>
</gene>
<dbReference type="InterPro" id="IPR013154">
    <property type="entry name" value="ADH-like_N"/>
</dbReference>
<proteinExistence type="predicted"/>
<keyword evidence="4" id="KW-1185">Reference proteome</keyword>
<dbReference type="InterPro" id="IPR011032">
    <property type="entry name" value="GroES-like_sf"/>
</dbReference>
<evidence type="ECO:0000259" key="2">
    <source>
        <dbReference type="Pfam" id="PF08240"/>
    </source>
</evidence>
<dbReference type="Pfam" id="PF08240">
    <property type="entry name" value="ADH_N"/>
    <property type="match status" value="1"/>
</dbReference>
<dbReference type="SUPFAM" id="SSF50129">
    <property type="entry name" value="GroES-like"/>
    <property type="match status" value="1"/>
</dbReference>
<dbReference type="PANTHER" id="PTHR44573:SF1">
    <property type="entry name" value="NADPH-DEPENDENT ALKENAL_ONE OXIDOREDUCTASE, CHLOROPLASTIC"/>
    <property type="match status" value="1"/>
</dbReference>
<dbReference type="EMBL" id="JBIMZQ010000032">
    <property type="protein sequence ID" value="KAL3662317.1"/>
    <property type="molecule type" value="Genomic_DNA"/>
</dbReference>
<dbReference type="InterPro" id="IPR044626">
    <property type="entry name" value="AOR-like"/>
</dbReference>
<sequence>MVKIPTTFKAYGFANYGDVLKEAKLNTEVRQKPLKSTQVRVKVVSAAVNPLDYKLLLYGAVFLPTAPTADNPFGMGFDTAGIVAEVGSDDVRGLKVGDAVYGMPDITAGGSFGEY</sequence>
<dbReference type="Gene3D" id="3.90.180.10">
    <property type="entry name" value="Medium-chain alcohol dehydrogenases, catalytic domain"/>
    <property type="match status" value="1"/>
</dbReference>
<dbReference type="AlphaFoldDB" id="A0ABD3F8M1"/>